<name>T1J858_STRMM</name>
<dbReference type="InterPro" id="IPR001130">
    <property type="entry name" value="TatD-like"/>
</dbReference>
<dbReference type="GO" id="GO:0016788">
    <property type="term" value="F:hydrolase activity, acting on ester bonds"/>
    <property type="evidence" value="ECO:0007669"/>
    <property type="project" value="InterPro"/>
</dbReference>
<dbReference type="HOGENOM" id="CLU_031506_4_1_1"/>
<protein>
    <submittedName>
        <fullName evidence="4">Uncharacterized protein</fullName>
    </submittedName>
</protein>
<dbReference type="eggNOG" id="KOG3020">
    <property type="taxonomic scope" value="Eukaryota"/>
</dbReference>
<accession>T1J858</accession>
<evidence type="ECO:0000256" key="1">
    <source>
        <dbReference type="ARBA" id="ARBA00009275"/>
    </source>
</evidence>
<dbReference type="STRING" id="126957.T1J858"/>
<reference evidence="4" key="2">
    <citation type="submission" date="2015-02" db="UniProtKB">
        <authorList>
            <consortium name="EnsemblMetazoa"/>
        </authorList>
    </citation>
    <scope>IDENTIFICATION</scope>
</reference>
<dbReference type="FunFam" id="3.20.20.140:FF:000027">
    <property type="entry name" value="putative deoxyribonuclease TATDN2"/>
    <property type="match status" value="1"/>
</dbReference>
<dbReference type="PROSITE" id="PS01137">
    <property type="entry name" value="TATD_1"/>
    <property type="match status" value="1"/>
</dbReference>
<comment type="similarity">
    <text evidence="1">Belongs to the metallo-dependent hydrolases superfamily. TatD-type hydrolase family.</text>
</comment>
<dbReference type="Gene3D" id="3.20.20.140">
    <property type="entry name" value="Metal-dependent hydrolases"/>
    <property type="match status" value="1"/>
</dbReference>
<dbReference type="SUPFAM" id="SSF51556">
    <property type="entry name" value="Metallo-dependent hydrolases"/>
    <property type="match status" value="1"/>
</dbReference>
<dbReference type="AlphaFoldDB" id="T1J858"/>
<evidence type="ECO:0000256" key="2">
    <source>
        <dbReference type="ARBA" id="ARBA00022801"/>
    </source>
</evidence>
<dbReference type="CDD" id="cd01310">
    <property type="entry name" value="TatD_DNAse"/>
    <property type="match status" value="1"/>
</dbReference>
<dbReference type="InterPro" id="IPR032466">
    <property type="entry name" value="Metal_Hydrolase"/>
</dbReference>
<sequence length="420" mass="48672">MERIEYQESLTGRRCEPKSDCLQQVDCSPTSYEEKSRKNEYNAKLFASDEENGFMGKTDHCPNRRLLKTRKKKENSSIPDLVSEFTSDQCRAFEINYENEKSPSTETSLLSSNWSPSTSDNEKRFNFKRSNTVSSENALQKLKDELKKLNSDVKFIDTHCHLDFLFKQSNFKKNSHLAFQELHKDSYPSCYEGCVAIFCDPTTFKENTWKEIVSEDNVWAAFGCHPHNADLYNDEIESDMKTALKHKKVVALGEIGLDYSSRNFSNRQKQKEIFRRQLKLALEHKLPVVIHSRDATDDSLEIMKEILPSDHKIHRHCFTNNWAEAKTWLKEFSNLYLGLTNLVTFANAVELHEVAKKMPLERLLLETDAPYFVPRLDKGKRRSHPGMAIYVAAEVASLRSESLETILKLTRANTLEMYRI</sequence>
<organism evidence="4 5">
    <name type="scientific">Strigamia maritima</name>
    <name type="common">European centipede</name>
    <name type="synonym">Geophilus maritimus</name>
    <dbReference type="NCBI Taxonomy" id="126957"/>
    <lineage>
        <taxon>Eukaryota</taxon>
        <taxon>Metazoa</taxon>
        <taxon>Ecdysozoa</taxon>
        <taxon>Arthropoda</taxon>
        <taxon>Myriapoda</taxon>
        <taxon>Chilopoda</taxon>
        <taxon>Pleurostigmophora</taxon>
        <taxon>Geophilomorpha</taxon>
        <taxon>Linotaeniidae</taxon>
        <taxon>Strigamia</taxon>
    </lineage>
</organism>
<dbReference type="PROSITE" id="PS01090">
    <property type="entry name" value="TATD_2"/>
    <property type="match status" value="1"/>
</dbReference>
<reference evidence="5" key="1">
    <citation type="submission" date="2011-05" db="EMBL/GenBank/DDBJ databases">
        <authorList>
            <person name="Richards S.R."/>
            <person name="Qu J."/>
            <person name="Jiang H."/>
            <person name="Jhangiani S.N."/>
            <person name="Agravi P."/>
            <person name="Goodspeed R."/>
            <person name="Gross S."/>
            <person name="Mandapat C."/>
            <person name="Jackson L."/>
            <person name="Mathew T."/>
            <person name="Pu L."/>
            <person name="Thornton R."/>
            <person name="Saada N."/>
            <person name="Wilczek-Boney K.B."/>
            <person name="Lee S."/>
            <person name="Kovar C."/>
            <person name="Wu Y."/>
            <person name="Scherer S.E."/>
            <person name="Worley K.C."/>
            <person name="Muzny D.M."/>
            <person name="Gibbs R."/>
        </authorList>
    </citation>
    <scope>NUCLEOTIDE SEQUENCE</scope>
    <source>
        <strain evidence="5">Brora</strain>
    </source>
</reference>
<dbReference type="PhylomeDB" id="T1J858"/>
<evidence type="ECO:0000313" key="5">
    <source>
        <dbReference type="Proteomes" id="UP000014500"/>
    </source>
</evidence>
<evidence type="ECO:0000313" key="4">
    <source>
        <dbReference type="EnsemblMetazoa" id="SMAR009882-PA"/>
    </source>
</evidence>
<keyword evidence="2" id="KW-0378">Hydrolase</keyword>
<evidence type="ECO:0000256" key="3">
    <source>
        <dbReference type="SAM" id="Coils"/>
    </source>
</evidence>
<dbReference type="EnsemblMetazoa" id="SMAR009882-RA">
    <property type="protein sequence ID" value="SMAR009882-PA"/>
    <property type="gene ID" value="SMAR009882"/>
</dbReference>
<dbReference type="PROSITE" id="PS01091">
    <property type="entry name" value="TATD_3"/>
    <property type="match status" value="1"/>
</dbReference>
<dbReference type="EMBL" id="JH431948">
    <property type="status" value="NOT_ANNOTATED_CDS"/>
    <property type="molecule type" value="Genomic_DNA"/>
</dbReference>
<keyword evidence="3" id="KW-0175">Coiled coil</keyword>
<feature type="coiled-coil region" evidence="3">
    <location>
        <begin position="132"/>
        <end position="159"/>
    </location>
</feature>
<dbReference type="PANTHER" id="PTHR46363:SF1">
    <property type="entry name" value="DEOXYRIBONUCLEASE TATDN2-RELATED"/>
    <property type="match status" value="1"/>
</dbReference>
<dbReference type="Proteomes" id="UP000014500">
    <property type="component" value="Unassembled WGS sequence"/>
</dbReference>
<proteinExistence type="inferred from homology"/>
<dbReference type="OMA" id="THCHLEY"/>
<keyword evidence="5" id="KW-1185">Reference proteome</keyword>
<dbReference type="PANTHER" id="PTHR46363">
    <property type="entry name" value="DEOXYRIBONUCLEASE TATDN2-RELATED"/>
    <property type="match status" value="1"/>
</dbReference>
<dbReference type="InterPro" id="IPR018228">
    <property type="entry name" value="DNase_TatD-rel_CS"/>
</dbReference>
<dbReference type="Pfam" id="PF01026">
    <property type="entry name" value="TatD_DNase"/>
    <property type="match status" value="1"/>
</dbReference>